<gene>
    <name evidence="2" type="ORF">Acr_00g0077290</name>
</gene>
<evidence type="ECO:0000313" key="3">
    <source>
        <dbReference type="Proteomes" id="UP000585474"/>
    </source>
</evidence>
<feature type="transmembrane region" description="Helical" evidence="1">
    <location>
        <begin position="101"/>
        <end position="125"/>
    </location>
</feature>
<protein>
    <submittedName>
        <fullName evidence="2">Uncharacterized protein</fullName>
    </submittedName>
</protein>
<keyword evidence="1" id="KW-0812">Transmembrane</keyword>
<keyword evidence="3" id="KW-1185">Reference proteome</keyword>
<dbReference type="AlphaFoldDB" id="A0A7J0DT64"/>
<dbReference type="Proteomes" id="UP000585474">
    <property type="component" value="Unassembled WGS sequence"/>
</dbReference>
<keyword evidence="1" id="KW-0472">Membrane</keyword>
<evidence type="ECO:0000256" key="1">
    <source>
        <dbReference type="SAM" id="Phobius"/>
    </source>
</evidence>
<dbReference type="EMBL" id="BJWL01000388">
    <property type="protein sequence ID" value="GFS41954.1"/>
    <property type="molecule type" value="Genomic_DNA"/>
</dbReference>
<name>A0A7J0DT64_9ERIC</name>
<organism evidence="2 3">
    <name type="scientific">Actinidia rufa</name>
    <dbReference type="NCBI Taxonomy" id="165716"/>
    <lineage>
        <taxon>Eukaryota</taxon>
        <taxon>Viridiplantae</taxon>
        <taxon>Streptophyta</taxon>
        <taxon>Embryophyta</taxon>
        <taxon>Tracheophyta</taxon>
        <taxon>Spermatophyta</taxon>
        <taxon>Magnoliopsida</taxon>
        <taxon>eudicotyledons</taxon>
        <taxon>Gunneridae</taxon>
        <taxon>Pentapetalae</taxon>
        <taxon>asterids</taxon>
        <taxon>Ericales</taxon>
        <taxon>Actinidiaceae</taxon>
        <taxon>Actinidia</taxon>
    </lineage>
</organism>
<accession>A0A7J0DT64</accession>
<comment type="caution">
    <text evidence="2">The sequence shown here is derived from an EMBL/GenBank/DDBJ whole genome shotgun (WGS) entry which is preliminary data.</text>
</comment>
<sequence>MDQIESHSNCDHVIDLRSSSKTSSSGSPHDAIGLDTLQQEDRPSIRVRTPVFQTSCSSANEANSRILSFARGWDGMGMAIVVEVHLILDINIHMLRYLAGLWVILLDAWKHFLFIIGVGIILTWLQSQIHLSPVVGPLGATFLPLSSPFQLQGRQKGKAYPLLVPLELPKV</sequence>
<proteinExistence type="predicted"/>
<keyword evidence="1" id="KW-1133">Transmembrane helix</keyword>
<reference evidence="3" key="1">
    <citation type="submission" date="2019-07" db="EMBL/GenBank/DDBJ databases">
        <title>De Novo Assembly of kiwifruit Actinidia rufa.</title>
        <authorList>
            <person name="Sugita-Konishi S."/>
            <person name="Sato K."/>
            <person name="Mori E."/>
            <person name="Abe Y."/>
            <person name="Kisaki G."/>
            <person name="Hamano K."/>
            <person name="Suezawa K."/>
            <person name="Otani M."/>
            <person name="Fukuda T."/>
            <person name="Manabe T."/>
            <person name="Gomi K."/>
            <person name="Tabuchi M."/>
            <person name="Akimitsu K."/>
            <person name="Kataoka I."/>
        </authorList>
    </citation>
    <scope>NUCLEOTIDE SEQUENCE [LARGE SCALE GENOMIC DNA]</scope>
    <source>
        <strain evidence="3">cv. Fuchu</strain>
    </source>
</reference>
<evidence type="ECO:0000313" key="2">
    <source>
        <dbReference type="EMBL" id="GFS41954.1"/>
    </source>
</evidence>